<gene>
    <name evidence="2" type="ORF">CARN7_0622</name>
</gene>
<dbReference type="EMBL" id="CABR01000056">
    <property type="protein sequence ID" value="CBI09875.1"/>
    <property type="molecule type" value="Genomic_DNA"/>
</dbReference>
<evidence type="ECO:0000313" key="2">
    <source>
        <dbReference type="EMBL" id="CBI09875.1"/>
    </source>
</evidence>
<reference evidence="2" key="1">
    <citation type="submission" date="2009-10" db="EMBL/GenBank/DDBJ databases">
        <title>Diversity of trophic interactions inside an arsenic-rich microbial ecosystem.</title>
        <authorList>
            <person name="Bertin P.N."/>
            <person name="Heinrich-Salmeron A."/>
            <person name="Pelletier E."/>
            <person name="Goulhen-Chollet F."/>
            <person name="Arsene-Ploetze F."/>
            <person name="Gallien S."/>
            <person name="Calteau A."/>
            <person name="Vallenet D."/>
            <person name="Casiot C."/>
            <person name="Chane-Woon-Ming B."/>
            <person name="Giloteaux L."/>
            <person name="Barakat M."/>
            <person name="Bonnefoy V."/>
            <person name="Bruneel O."/>
            <person name="Chandler M."/>
            <person name="Cleiss J."/>
            <person name="Duran R."/>
            <person name="Elbaz-Poulichet F."/>
            <person name="Fonknechten N."/>
            <person name="Lauga B."/>
            <person name="Mornico D."/>
            <person name="Ortet P."/>
            <person name="Schaeffer C."/>
            <person name="Siguier P."/>
            <person name="Alexander Thil Smith A."/>
            <person name="Van Dorsselaer A."/>
            <person name="Weissenbach J."/>
            <person name="Medigue C."/>
            <person name="Le Paslier D."/>
        </authorList>
    </citation>
    <scope>NUCLEOTIDE SEQUENCE</scope>
</reference>
<comment type="caution">
    <text evidence="2">The sequence shown here is derived from an EMBL/GenBank/DDBJ whole genome shotgun (WGS) entry which is preliminary data.</text>
</comment>
<sequence length="187" mass="20525">MRAGRLRILAASLLCATIAACSNVPVAPIDTVCVDVPPVPLPPSQPLKPSRMEKLMLDYDDLGKLPATELNDAYQKASQDYSQTASDSSRLRLAMLLALPDTSFHDTTTALDLLNNWPKEEATSPSALHGFARLLSALLMQQQRSGNAFNDLEKKLKEEQKRADVLQSKIDAIKDMEKNPINGNKPQ</sequence>
<accession>E6QRK3</accession>
<feature type="coiled-coil region" evidence="1">
    <location>
        <begin position="149"/>
        <end position="176"/>
    </location>
</feature>
<keyword evidence="1" id="KW-0175">Coiled coil</keyword>
<evidence type="ECO:0000256" key="1">
    <source>
        <dbReference type="SAM" id="Coils"/>
    </source>
</evidence>
<dbReference type="AlphaFoldDB" id="E6QRK3"/>
<name>E6QRK3_9ZZZZ</name>
<organism evidence="2">
    <name type="scientific">mine drainage metagenome</name>
    <dbReference type="NCBI Taxonomy" id="410659"/>
    <lineage>
        <taxon>unclassified sequences</taxon>
        <taxon>metagenomes</taxon>
        <taxon>ecological metagenomes</taxon>
    </lineage>
</organism>
<proteinExistence type="predicted"/>
<dbReference type="PROSITE" id="PS51257">
    <property type="entry name" value="PROKAR_LIPOPROTEIN"/>
    <property type="match status" value="1"/>
</dbReference>
<protein>
    <submittedName>
        <fullName evidence="2">Uncharacterized protein</fullName>
    </submittedName>
</protein>